<evidence type="ECO:0000256" key="2">
    <source>
        <dbReference type="ARBA" id="ARBA00022448"/>
    </source>
</evidence>
<comment type="subcellular location">
    <subcellularLocation>
        <location evidence="1 9">Cell membrane</location>
        <topology evidence="1 9">Multi-pass membrane protein</topology>
    </subcellularLocation>
</comment>
<comment type="caution">
    <text evidence="12">The sequence shown here is derived from an EMBL/GenBank/DDBJ whole genome shotgun (WGS) entry which is preliminary data.</text>
</comment>
<dbReference type="EMBL" id="JBHSLN010000011">
    <property type="protein sequence ID" value="MFC5296285.1"/>
    <property type="molecule type" value="Genomic_DNA"/>
</dbReference>
<name>A0ABW0FEM7_9MICO</name>
<dbReference type="InterPro" id="IPR022646">
    <property type="entry name" value="SecD/SecF_CS"/>
</dbReference>
<feature type="domain" description="Protein export membrane protein SecD/SecF C-terminal" evidence="11">
    <location>
        <begin position="120"/>
        <end position="307"/>
    </location>
</feature>
<dbReference type="InterPro" id="IPR022813">
    <property type="entry name" value="SecD/SecF_arch_bac"/>
</dbReference>
<comment type="subunit">
    <text evidence="9">Forms a complex with SecD. Part of the essential Sec protein translocation apparatus which comprises SecA, SecYEG and auxiliary proteins SecDF. Other proteins may also be involved.</text>
</comment>
<evidence type="ECO:0000256" key="9">
    <source>
        <dbReference type="HAMAP-Rule" id="MF_01464"/>
    </source>
</evidence>
<dbReference type="Proteomes" id="UP001595937">
    <property type="component" value="Unassembled WGS sequence"/>
</dbReference>
<feature type="transmembrane region" description="Helical" evidence="9">
    <location>
        <begin position="279"/>
        <end position="303"/>
    </location>
</feature>
<evidence type="ECO:0000256" key="3">
    <source>
        <dbReference type="ARBA" id="ARBA00022475"/>
    </source>
</evidence>
<evidence type="ECO:0000256" key="5">
    <source>
        <dbReference type="ARBA" id="ARBA00022927"/>
    </source>
</evidence>
<feature type="region of interest" description="Disordered" evidence="10">
    <location>
        <begin position="317"/>
        <end position="422"/>
    </location>
</feature>
<keyword evidence="3 9" id="KW-1003">Cell membrane</keyword>
<dbReference type="Gene3D" id="1.20.1640.10">
    <property type="entry name" value="Multidrug efflux transporter AcrB transmembrane domain"/>
    <property type="match status" value="1"/>
</dbReference>
<dbReference type="InterPro" id="IPR048634">
    <property type="entry name" value="SecD_SecF_C"/>
</dbReference>
<comment type="function">
    <text evidence="9">Part of the Sec protein translocase complex. Interacts with the SecYEG preprotein conducting channel. SecDF uses the proton motive force (PMF) to complete protein translocation after the ATP-dependent function of SecA.</text>
</comment>
<evidence type="ECO:0000256" key="7">
    <source>
        <dbReference type="ARBA" id="ARBA00023010"/>
    </source>
</evidence>
<dbReference type="InterPro" id="IPR005665">
    <property type="entry name" value="SecF_bac"/>
</dbReference>
<feature type="transmembrane region" description="Helical" evidence="9">
    <location>
        <begin position="143"/>
        <end position="162"/>
    </location>
</feature>
<feature type="compositionally biased region" description="Basic residues" evidence="10">
    <location>
        <begin position="405"/>
        <end position="414"/>
    </location>
</feature>
<feature type="transmembrane region" description="Helical" evidence="9">
    <location>
        <begin position="254"/>
        <end position="273"/>
    </location>
</feature>
<keyword evidence="13" id="KW-1185">Reference proteome</keyword>
<dbReference type="PRINTS" id="PR01755">
    <property type="entry name" value="SECFTRNLCASE"/>
</dbReference>
<reference evidence="13" key="1">
    <citation type="journal article" date="2019" name="Int. J. Syst. Evol. Microbiol.">
        <title>The Global Catalogue of Microorganisms (GCM) 10K type strain sequencing project: providing services to taxonomists for standard genome sequencing and annotation.</title>
        <authorList>
            <consortium name="The Broad Institute Genomics Platform"/>
            <consortium name="The Broad Institute Genome Sequencing Center for Infectious Disease"/>
            <person name="Wu L."/>
            <person name="Ma J."/>
        </authorList>
    </citation>
    <scope>NUCLEOTIDE SEQUENCE [LARGE SCALE GENOMIC DNA]</scope>
    <source>
        <strain evidence="13">CGMCC 1.16455</strain>
    </source>
</reference>
<keyword evidence="8 9" id="KW-0472">Membrane</keyword>
<evidence type="ECO:0000256" key="8">
    <source>
        <dbReference type="ARBA" id="ARBA00023136"/>
    </source>
</evidence>
<evidence type="ECO:0000256" key="10">
    <source>
        <dbReference type="SAM" id="MobiDB-lite"/>
    </source>
</evidence>
<evidence type="ECO:0000256" key="1">
    <source>
        <dbReference type="ARBA" id="ARBA00004651"/>
    </source>
</evidence>
<dbReference type="PANTHER" id="PTHR30081">
    <property type="entry name" value="PROTEIN-EXPORT MEMBRANE PROTEIN SEC"/>
    <property type="match status" value="1"/>
</dbReference>
<dbReference type="SUPFAM" id="SSF82866">
    <property type="entry name" value="Multidrug efflux transporter AcrB transmembrane domain"/>
    <property type="match status" value="1"/>
</dbReference>
<dbReference type="PANTHER" id="PTHR30081:SF8">
    <property type="entry name" value="PROTEIN TRANSLOCASE SUBUNIT SECF"/>
    <property type="match status" value="1"/>
</dbReference>
<dbReference type="HAMAP" id="MF_01464_B">
    <property type="entry name" value="SecF_B"/>
    <property type="match status" value="1"/>
</dbReference>
<gene>
    <name evidence="9 12" type="primary">secF</name>
    <name evidence="12" type="ORF">ACFPK8_02085</name>
</gene>
<organism evidence="12 13">
    <name type="scientific">Brachybacterium tyrofermentans</name>
    <dbReference type="NCBI Taxonomy" id="47848"/>
    <lineage>
        <taxon>Bacteria</taxon>
        <taxon>Bacillati</taxon>
        <taxon>Actinomycetota</taxon>
        <taxon>Actinomycetes</taxon>
        <taxon>Micrococcales</taxon>
        <taxon>Dermabacteraceae</taxon>
        <taxon>Brachybacterium</taxon>
    </lineage>
</organism>
<evidence type="ECO:0000313" key="13">
    <source>
        <dbReference type="Proteomes" id="UP001595937"/>
    </source>
</evidence>
<dbReference type="GeneID" id="303296706"/>
<keyword evidence="6 9" id="KW-1133">Transmembrane helix</keyword>
<proteinExistence type="inferred from homology"/>
<evidence type="ECO:0000256" key="4">
    <source>
        <dbReference type="ARBA" id="ARBA00022692"/>
    </source>
</evidence>
<accession>A0ABW0FEM7</accession>
<dbReference type="InterPro" id="IPR022645">
    <property type="entry name" value="SecD/SecF_bac"/>
</dbReference>
<keyword evidence="5 9" id="KW-0653">Protein transport</keyword>
<keyword evidence="2 9" id="KW-0813">Transport</keyword>
<comment type="similarity">
    <text evidence="9">Belongs to the SecD/SecF family. SecF subfamily.</text>
</comment>
<evidence type="ECO:0000259" key="11">
    <source>
        <dbReference type="Pfam" id="PF02355"/>
    </source>
</evidence>
<feature type="compositionally biased region" description="Acidic residues" evidence="10">
    <location>
        <begin position="342"/>
        <end position="369"/>
    </location>
</feature>
<evidence type="ECO:0000313" key="12">
    <source>
        <dbReference type="EMBL" id="MFC5296285.1"/>
    </source>
</evidence>
<protein>
    <recommendedName>
        <fullName evidence="9">Protein-export membrane protein SecF</fullName>
    </recommendedName>
</protein>
<comment type="caution">
    <text evidence="9">Lacks conserved residue(s) required for the propagation of feature annotation.</text>
</comment>
<dbReference type="RefSeq" id="WP_193119295.1">
    <property type="nucleotide sequence ID" value="NZ_BAAAIR010000032.1"/>
</dbReference>
<feature type="transmembrane region" description="Helical" evidence="9">
    <location>
        <begin position="27"/>
        <end position="45"/>
    </location>
</feature>
<keyword evidence="4 9" id="KW-0812">Transmembrane</keyword>
<dbReference type="NCBIfam" id="TIGR00966">
    <property type="entry name" value="transloc_SecF"/>
    <property type="match status" value="1"/>
</dbReference>
<dbReference type="Pfam" id="PF07549">
    <property type="entry name" value="Sec_GG"/>
    <property type="match status" value="1"/>
</dbReference>
<keyword evidence="7 9" id="KW-0811">Translocation</keyword>
<dbReference type="Pfam" id="PF02355">
    <property type="entry name" value="SecD_SecF_C"/>
    <property type="match status" value="1"/>
</dbReference>
<evidence type="ECO:0000256" key="6">
    <source>
        <dbReference type="ARBA" id="ARBA00022989"/>
    </source>
</evidence>
<sequence>MTATFSRFGNDLHAGRRTVPIVRRRRTWYLFSLIAIVLLAGIAGLRGPNLGIEFTGGSEFQVAGVADTDQVAARDTVREHLPDNEPKITVLGRDTMRVQTEQLDSAETAELAEELAAAYDVPTDSVSTSYVGPVWSGDITQKMLRAVVVFLVLVAVTMALYFRNLKSSLAAMGALFHDMLITAAVYGVVGFEITPGTVIGFLTVMGYSLYDTIVVFDKVRENVSGLTEQTRASFADQVELAANQTLVRSINTSVVALLPVGSILGIGAFLLGAGTLKDISLALFIGIIAGTYSSIFLAPGFLVDLRRREPEIVAHTKAVHEARHSGGSGTAGDRQVDRSDDAAADADADAADDDDLPEGADDVVSDDQIDGVSTSASDESVAPETSEESDQSMHAAAPARDASRQPRRSSRSRRPTSGDGSR</sequence>